<gene>
    <name evidence="1" type="ORF">MA20_45950</name>
</gene>
<reference evidence="1 2" key="1">
    <citation type="submission" date="2014-09" db="EMBL/GenBank/DDBJ databases">
        <title>Draft genome of Bradyrhizobium japonicum Is-34.</title>
        <authorList>
            <person name="Tsurumaru H."/>
            <person name="Yamakawa T."/>
            <person name="Hashimoto S."/>
            <person name="Okizaki K."/>
            <person name="Kanesaki Y."/>
            <person name="Yoshikawa H."/>
            <person name="Yajima S."/>
        </authorList>
    </citation>
    <scope>NUCLEOTIDE SEQUENCE [LARGE SCALE GENOMIC DNA]</scope>
    <source>
        <strain evidence="1 2">Is-34</strain>
    </source>
</reference>
<sequence>MKDRTAANGLLSEIAGKAVADANVSEPGKAQKKIIRDCLNGEGRERVSGFVPRYMSFPISITIPNKTLEIVRASDGINALFT</sequence>
<protein>
    <submittedName>
        <fullName evidence="1">Uncharacterized protein</fullName>
    </submittedName>
</protein>
<comment type="caution">
    <text evidence="1">The sequence shown here is derived from an EMBL/GenBank/DDBJ whole genome shotgun (WGS) entry which is preliminary data.</text>
</comment>
<accession>A0A0A3XIU4</accession>
<dbReference type="EMBL" id="JRPN01000062">
    <property type="protein sequence ID" value="KGT73189.1"/>
    <property type="molecule type" value="Genomic_DNA"/>
</dbReference>
<evidence type="ECO:0000313" key="2">
    <source>
        <dbReference type="Proteomes" id="UP000030377"/>
    </source>
</evidence>
<proteinExistence type="predicted"/>
<name>A0A0A3XIU4_BRAJP</name>
<organism evidence="1 2">
    <name type="scientific">Bradyrhizobium japonicum</name>
    <dbReference type="NCBI Taxonomy" id="375"/>
    <lineage>
        <taxon>Bacteria</taxon>
        <taxon>Pseudomonadati</taxon>
        <taxon>Pseudomonadota</taxon>
        <taxon>Alphaproteobacteria</taxon>
        <taxon>Hyphomicrobiales</taxon>
        <taxon>Nitrobacteraceae</taxon>
        <taxon>Bradyrhizobium</taxon>
    </lineage>
</organism>
<dbReference type="AlphaFoldDB" id="A0A0A3XIU4"/>
<dbReference type="Proteomes" id="UP000030377">
    <property type="component" value="Unassembled WGS sequence"/>
</dbReference>
<evidence type="ECO:0000313" key="1">
    <source>
        <dbReference type="EMBL" id="KGT73189.1"/>
    </source>
</evidence>